<dbReference type="EMBL" id="CYKH01000296">
    <property type="protein sequence ID" value="CUF31445.1"/>
    <property type="molecule type" value="Genomic_DNA"/>
</dbReference>
<sequence length="726" mass="80234">MQSNRKRHHRRRSPQKRSESDSISTIGPTKQSRHNAPVVVVEDILPLMRAIMRDLGHNDFTGDRNDPVQCSKYYLPTATAPIFPAGSTSPRGARRDNNNRIGSDTNKSDGSHHHDAAKKRHPPPPPPPPLAGRSHNSGIIPPTLDHMATALSAIVFTPQWTIESSIRLAQPTWRRYVNMVSSQLVLRPVMVMKGRHPTHNITLAETNGAGKVGCASIDRRAEVVDVIRTFRWMLRQFLRRWCAMMHILTALMDAQHRDHQLAMLLLPKSAPHLCGKRLVGLFDDEPHHLNGADNATSSPSSFSTPIAPETMELIRRRILMRIDKEFRAIQCVSQAFPKYGGEVACGGGIDIVSLLLKKRRAQQQTGGGSTKKDMLLSQSNTTPSPSFIRMVHYAYRLWVTYAVASGGVMKRLMPPHVTAAPSHRQLQRWASKAMKKRSKTNNERRHEIRQVGDANSATDTVAVPATPPASPTPPTLTADRKGRRFTLASFVGFLIPTPLSRADLRRSISGATLNHHHHAIDEFRNGLDARDAHVRRLLAFTHGASEYQPELEAFMSTHLHSSATARQELDEERDASLKLKVLKKGAALQVPLATAAPNGGIGASEASEATLRHLLETVALWRFQQLLVLRWAPMLLFGGNHGPVGAPFISPPDDNLQTTTPLGTIRDGDLSCLFALASWCCEDRLVPIALPLRTSTNASVVEFESKAFVAPPLLPLLKLSLKAKRL</sequence>
<dbReference type="AlphaFoldDB" id="A0A0S4IQZ1"/>
<feature type="region of interest" description="Disordered" evidence="1">
    <location>
        <begin position="79"/>
        <end position="142"/>
    </location>
</feature>
<protein>
    <submittedName>
        <fullName evidence="2">Uncharacterized protein</fullName>
    </submittedName>
</protein>
<feature type="compositionally biased region" description="Polar residues" evidence="1">
    <location>
        <begin position="21"/>
        <end position="30"/>
    </location>
</feature>
<name>A0A0S4IQZ1_BODSA</name>
<feature type="compositionally biased region" description="Basic residues" evidence="1">
    <location>
        <begin position="1"/>
        <end position="15"/>
    </location>
</feature>
<gene>
    <name evidence="2" type="ORF">BSAL_61265</name>
</gene>
<proteinExistence type="predicted"/>
<dbReference type="VEuPathDB" id="TriTrypDB:BSAL_61265"/>
<feature type="compositionally biased region" description="Pro residues" evidence="1">
    <location>
        <begin position="465"/>
        <end position="474"/>
    </location>
</feature>
<feature type="region of interest" description="Disordered" evidence="1">
    <location>
        <begin position="459"/>
        <end position="479"/>
    </location>
</feature>
<keyword evidence="3" id="KW-1185">Reference proteome</keyword>
<evidence type="ECO:0000256" key="1">
    <source>
        <dbReference type="SAM" id="MobiDB-lite"/>
    </source>
</evidence>
<organism evidence="2 3">
    <name type="scientific">Bodo saltans</name>
    <name type="common">Flagellated protozoan</name>
    <dbReference type="NCBI Taxonomy" id="75058"/>
    <lineage>
        <taxon>Eukaryota</taxon>
        <taxon>Discoba</taxon>
        <taxon>Euglenozoa</taxon>
        <taxon>Kinetoplastea</taxon>
        <taxon>Metakinetoplastina</taxon>
        <taxon>Eubodonida</taxon>
        <taxon>Bodonidae</taxon>
        <taxon>Bodo</taxon>
    </lineage>
</organism>
<evidence type="ECO:0000313" key="2">
    <source>
        <dbReference type="EMBL" id="CUF31445.1"/>
    </source>
</evidence>
<feature type="region of interest" description="Disordered" evidence="1">
    <location>
        <begin position="1"/>
        <end position="37"/>
    </location>
</feature>
<feature type="region of interest" description="Disordered" evidence="1">
    <location>
        <begin position="419"/>
        <end position="446"/>
    </location>
</feature>
<evidence type="ECO:0000313" key="3">
    <source>
        <dbReference type="Proteomes" id="UP000051952"/>
    </source>
</evidence>
<accession>A0A0S4IQZ1</accession>
<dbReference type="Proteomes" id="UP000051952">
    <property type="component" value="Unassembled WGS sequence"/>
</dbReference>
<reference evidence="3" key="1">
    <citation type="submission" date="2015-09" db="EMBL/GenBank/DDBJ databases">
        <authorList>
            <consortium name="Pathogen Informatics"/>
        </authorList>
    </citation>
    <scope>NUCLEOTIDE SEQUENCE [LARGE SCALE GENOMIC DNA]</scope>
    <source>
        <strain evidence="3">Lake Konstanz</strain>
    </source>
</reference>